<proteinExistence type="predicted"/>
<dbReference type="Proteomes" id="UP000260943">
    <property type="component" value="Unassembled WGS sequence"/>
</dbReference>
<protein>
    <submittedName>
        <fullName evidence="3">Uncharacterized protein</fullName>
    </submittedName>
</protein>
<dbReference type="RefSeq" id="WP_117679703.1">
    <property type="nucleotide sequence ID" value="NZ_CALJOO010000078.1"/>
</dbReference>
<keyword evidence="2" id="KW-0472">Membrane</keyword>
<keyword evidence="2" id="KW-0812">Transmembrane</keyword>
<organism evidence="3 4">
    <name type="scientific">Collinsella tanakaei</name>
    <dbReference type="NCBI Taxonomy" id="626935"/>
    <lineage>
        <taxon>Bacteria</taxon>
        <taxon>Bacillati</taxon>
        <taxon>Actinomycetota</taxon>
        <taxon>Coriobacteriia</taxon>
        <taxon>Coriobacteriales</taxon>
        <taxon>Coriobacteriaceae</taxon>
        <taxon>Collinsella</taxon>
    </lineage>
</organism>
<evidence type="ECO:0000256" key="1">
    <source>
        <dbReference type="SAM" id="MobiDB-lite"/>
    </source>
</evidence>
<sequence>MAKNQPLTSEEASRLFSEIDESGVVDPDRAREISSGKRPSPRPSRRLKVDPLSEDDPSGSKVGQTISRTAILVITLVLLGILGMQIWYGVSRRLNTANLSENVDRDTVEHAMESGVEWGNGFTQFPATFTVDEADQRTGVVEVTVVDTDSRNELEMLSNSQIQAAALATNALLNDKIDRVVYNVCALVNRAGDFQHDSFFGFLPAKGTRRAVLTFIWTKSVSSYSNYIDWELKIVGMDDQTAQKIQEQVNSVSALIESSEIAQNKVEEEREEMQREKMLHGSEIFTGGKREKSIESVLPPEK</sequence>
<feature type="region of interest" description="Disordered" evidence="1">
    <location>
        <begin position="1"/>
        <end position="62"/>
    </location>
</feature>
<dbReference type="AlphaFoldDB" id="A0A3E4QRQ7"/>
<feature type="compositionally biased region" description="Polar residues" evidence="1">
    <location>
        <begin position="1"/>
        <end position="10"/>
    </location>
</feature>
<evidence type="ECO:0000313" key="3">
    <source>
        <dbReference type="EMBL" id="RGL09860.1"/>
    </source>
</evidence>
<feature type="region of interest" description="Disordered" evidence="1">
    <location>
        <begin position="263"/>
        <end position="282"/>
    </location>
</feature>
<accession>A0A3E4QRQ7</accession>
<reference evidence="3 4" key="1">
    <citation type="submission" date="2018-08" db="EMBL/GenBank/DDBJ databases">
        <title>A genome reference for cultivated species of the human gut microbiota.</title>
        <authorList>
            <person name="Zou Y."/>
            <person name="Xue W."/>
            <person name="Luo G."/>
        </authorList>
    </citation>
    <scope>NUCLEOTIDE SEQUENCE [LARGE SCALE GENOMIC DNA]</scope>
    <source>
        <strain evidence="3 4">TF08-14</strain>
    </source>
</reference>
<keyword evidence="2" id="KW-1133">Transmembrane helix</keyword>
<feature type="compositionally biased region" description="Basic and acidic residues" evidence="1">
    <location>
        <begin position="26"/>
        <end position="35"/>
    </location>
</feature>
<feature type="compositionally biased region" description="Basic and acidic residues" evidence="1">
    <location>
        <begin position="265"/>
        <end position="280"/>
    </location>
</feature>
<name>A0A3E4QRQ7_9ACTN</name>
<feature type="transmembrane region" description="Helical" evidence="2">
    <location>
        <begin position="70"/>
        <end position="90"/>
    </location>
</feature>
<gene>
    <name evidence="3" type="ORF">DXC81_06485</name>
</gene>
<evidence type="ECO:0000313" key="4">
    <source>
        <dbReference type="Proteomes" id="UP000260943"/>
    </source>
</evidence>
<evidence type="ECO:0000256" key="2">
    <source>
        <dbReference type="SAM" id="Phobius"/>
    </source>
</evidence>
<dbReference type="EMBL" id="QSRJ01000007">
    <property type="protein sequence ID" value="RGL09860.1"/>
    <property type="molecule type" value="Genomic_DNA"/>
</dbReference>
<comment type="caution">
    <text evidence="3">The sequence shown here is derived from an EMBL/GenBank/DDBJ whole genome shotgun (WGS) entry which is preliminary data.</text>
</comment>